<keyword evidence="3" id="KW-1185">Reference proteome</keyword>
<evidence type="ECO:0000256" key="1">
    <source>
        <dbReference type="SAM" id="Phobius"/>
    </source>
</evidence>
<reference evidence="2 3" key="1">
    <citation type="submission" date="2016-10" db="EMBL/GenBank/DDBJ databases">
        <authorList>
            <person name="de Groot N.N."/>
        </authorList>
    </citation>
    <scope>NUCLEOTIDE SEQUENCE [LARGE SCALE GENOMIC DNA]</scope>
    <source>
        <strain evidence="2 3">DSM 16195</strain>
    </source>
</reference>
<gene>
    <name evidence="2" type="ORF">SAMN05421855_102475</name>
</gene>
<accession>A0A1G7FCA9</accession>
<keyword evidence="1" id="KW-0812">Transmembrane</keyword>
<dbReference type="AlphaFoldDB" id="A0A1G7FCA9"/>
<evidence type="ECO:0008006" key="4">
    <source>
        <dbReference type="Google" id="ProtNLM"/>
    </source>
</evidence>
<proteinExistence type="predicted"/>
<organism evidence="2 3">
    <name type="scientific">Ulvibacter litoralis</name>
    <dbReference type="NCBI Taxonomy" id="227084"/>
    <lineage>
        <taxon>Bacteria</taxon>
        <taxon>Pseudomonadati</taxon>
        <taxon>Bacteroidota</taxon>
        <taxon>Flavobacteriia</taxon>
        <taxon>Flavobacteriales</taxon>
        <taxon>Flavobacteriaceae</taxon>
        <taxon>Ulvibacter</taxon>
    </lineage>
</organism>
<sequence>MTDFTDFINTLPDYIGIFILMLSTFLIGYFSAWWFQKNKYKGLIERLKKEVNESIISKRIKGIDTVYTEVKSQRPESKRNNPFTKPITSLYQDTLEKTRSNYVTYNRSMPELDFESFGYGDENNKDNLTRIKGVGPYIELKLNEIGIYNFDQVSKLKESDIRIITDLIDFFPGRIERDDWVGQAEALNQN</sequence>
<dbReference type="OrthoDB" id="9807941at2"/>
<name>A0A1G7FCA9_9FLAO</name>
<dbReference type="STRING" id="227084.SAMN05421855_102475"/>
<evidence type="ECO:0000313" key="3">
    <source>
        <dbReference type="Proteomes" id="UP000199321"/>
    </source>
</evidence>
<protein>
    <recommendedName>
        <fullName evidence="4">NADH-quinone oxidoreductase subunit E</fullName>
    </recommendedName>
</protein>
<keyword evidence="1" id="KW-0472">Membrane</keyword>
<dbReference type="RefSeq" id="WP_139149376.1">
    <property type="nucleotide sequence ID" value="NZ_BMWO01000002.1"/>
</dbReference>
<keyword evidence="1" id="KW-1133">Transmembrane helix</keyword>
<feature type="transmembrane region" description="Helical" evidence="1">
    <location>
        <begin position="14"/>
        <end position="35"/>
    </location>
</feature>
<evidence type="ECO:0000313" key="2">
    <source>
        <dbReference type="EMBL" id="SDE73588.1"/>
    </source>
</evidence>
<dbReference type="EMBL" id="FNBA01000002">
    <property type="protein sequence ID" value="SDE73588.1"/>
    <property type="molecule type" value="Genomic_DNA"/>
</dbReference>
<dbReference type="Proteomes" id="UP000199321">
    <property type="component" value="Unassembled WGS sequence"/>
</dbReference>